<dbReference type="RefSeq" id="WP_416348951.1">
    <property type="nucleotide sequence ID" value="NZ_QFZU02000114.1"/>
</dbReference>
<organism evidence="2 3">
    <name type="scientific">Microbispora triticiradicis</name>
    <dbReference type="NCBI Taxonomy" id="2200763"/>
    <lineage>
        <taxon>Bacteria</taxon>
        <taxon>Bacillati</taxon>
        <taxon>Actinomycetota</taxon>
        <taxon>Actinomycetes</taxon>
        <taxon>Streptosporangiales</taxon>
        <taxon>Streptosporangiaceae</taxon>
        <taxon>Microbispora</taxon>
    </lineage>
</organism>
<protein>
    <submittedName>
        <fullName evidence="2">Uncharacterized protein</fullName>
    </submittedName>
</protein>
<sequence length="141" mass="14855">MRRAATRSAWGTWIGFESCPSLLGRLVEGFSGPWTPLEHLPVPAPVPETGPAQETASLPERASVRETASVRAAAFVRGTVSVPETGPVQETGCVVLAARSPADLRRAVPLRVLLPRAPRVRIAVADVPPWAGRPLPAAGQA</sequence>
<comment type="caution">
    <text evidence="2">The sequence shown here is derived from an EMBL/GenBank/DDBJ whole genome shotgun (WGS) entry which is preliminary data.</text>
</comment>
<feature type="region of interest" description="Disordered" evidence="1">
    <location>
        <begin position="41"/>
        <end position="63"/>
    </location>
</feature>
<name>A0ABX9LFE6_9ACTN</name>
<evidence type="ECO:0000313" key="2">
    <source>
        <dbReference type="EMBL" id="RGA02697.1"/>
    </source>
</evidence>
<feature type="non-terminal residue" evidence="2">
    <location>
        <position position="141"/>
    </location>
</feature>
<evidence type="ECO:0000256" key="1">
    <source>
        <dbReference type="SAM" id="MobiDB-lite"/>
    </source>
</evidence>
<reference evidence="2 3" key="1">
    <citation type="submission" date="2018-08" db="EMBL/GenBank/DDBJ databases">
        <title>Microbispora. triticiradicis sp. nov., a novel actinomycete isolated from the root of wheat (Triticum aestivum L.)).</title>
        <authorList>
            <person name="Han C."/>
        </authorList>
    </citation>
    <scope>NUCLEOTIDE SEQUENCE [LARGE SCALE GENOMIC DNA]</scope>
    <source>
        <strain evidence="2 3">NEAU-HRDPA2-9</strain>
    </source>
</reference>
<keyword evidence="3" id="KW-1185">Reference proteome</keyword>
<evidence type="ECO:0000313" key="3">
    <source>
        <dbReference type="Proteomes" id="UP000262538"/>
    </source>
</evidence>
<accession>A0ABX9LFE6</accession>
<proteinExistence type="predicted"/>
<dbReference type="Proteomes" id="UP000262538">
    <property type="component" value="Unassembled WGS sequence"/>
</dbReference>
<gene>
    <name evidence="2" type="ORF">DI270_022940</name>
</gene>
<dbReference type="EMBL" id="QFZU02000114">
    <property type="protein sequence ID" value="RGA02697.1"/>
    <property type="molecule type" value="Genomic_DNA"/>
</dbReference>